<protein>
    <recommendedName>
        <fullName evidence="3 11">FAD:protein FMN transferase</fullName>
        <ecNumber evidence="2 11">2.7.1.180</ecNumber>
    </recommendedName>
    <alternativeName>
        <fullName evidence="9 11">Flavin transferase</fullName>
    </alternativeName>
</protein>
<dbReference type="Pfam" id="PF02424">
    <property type="entry name" value="ApbE"/>
    <property type="match status" value="1"/>
</dbReference>
<keyword evidence="6 11" id="KW-0479">Metal-binding</keyword>
<evidence type="ECO:0000256" key="9">
    <source>
        <dbReference type="ARBA" id="ARBA00031306"/>
    </source>
</evidence>
<evidence type="ECO:0000256" key="1">
    <source>
        <dbReference type="ARBA" id="ARBA00001946"/>
    </source>
</evidence>
<evidence type="ECO:0000256" key="8">
    <source>
        <dbReference type="ARBA" id="ARBA00022842"/>
    </source>
</evidence>
<proteinExistence type="inferred from homology"/>
<dbReference type="PANTHER" id="PTHR30040">
    <property type="entry name" value="THIAMINE BIOSYNTHESIS LIPOPROTEIN APBE"/>
    <property type="match status" value="1"/>
</dbReference>
<dbReference type="Gene3D" id="3.10.520.10">
    <property type="entry name" value="ApbE-like domains"/>
    <property type="match status" value="1"/>
</dbReference>
<sequence length="326" mass="36671">MHQTISFRAMNTQIQVLVEPKSEGVNLAPHIRQYFANAEVRFSRFLPDSECSYLNRHAGSRCLISLEMAELLEQSQHHYERTEGIFTIAILPALERAGYVGSFETLQQHEIERFTDSDPLIPFSAKHTQLDYDRNMQSVLLTSQQRIDLGGIGKSWTVQGLAADLRSDWQVQRGLIQAGGDVEVWGGASDTEPWVIAVANPQSEYPVDEALLLMRDGAIATSSTQRRRWETSEGSMHHLIDPRTMAPSQSSVVQCSVVGAHLVDCEIWAKVICILGIEEGIALFKRKTERMEAIIYTNDGAVHHVKPAAKWFYGEWIGLRADEVHE</sequence>
<keyword evidence="13" id="KW-1185">Reference proteome</keyword>
<evidence type="ECO:0000256" key="5">
    <source>
        <dbReference type="ARBA" id="ARBA00022679"/>
    </source>
</evidence>
<dbReference type="GO" id="GO:0016740">
    <property type="term" value="F:transferase activity"/>
    <property type="evidence" value="ECO:0007669"/>
    <property type="project" value="UniProtKB-KW"/>
</dbReference>
<evidence type="ECO:0000256" key="2">
    <source>
        <dbReference type="ARBA" id="ARBA00011955"/>
    </source>
</evidence>
<dbReference type="EC" id="2.7.1.180" evidence="2 11"/>
<evidence type="ECO:0000313" key="12">
    <source>
        <dbReference type="EMBL" id="GGI44287.1"/>
    </source>
</evidence>
<name>A0ABQ2BP97_9BACL</name>
<reference evidence="13" key="1">
    <citation type="journal article" date="2019" name="Int. J. Syst. Evol. Microbiol.">
        <title>The Global Catalogue of Microorganisms (GCM) 10K type strain sequencing project: providing services to taxonomists for standard genome sequencing and annotation.</title>
        <authorList>
            <consortium name="The Broad Institute Genomics Platform"/>
            <consortium name="The Broad Institute Genome Sequencing Center for Infectious Disease"/>
            <person name="Wu L."/>
            <person name="Ma J."/>
        </authorList>
    </citation>
    <scope>NUCLEOTIDE SEQUENCE [LARGE SCALE GENOMIC DNA]</scope>
    <source>
        <strain evidence="13">CGMCC 1.15043</strain>
    </source>
</reference>
<dbReference type="SUPFAM" id="SSF143631">
    <property type="entry name" value="ApbE-like"/>
    <property type="match status" value="1"/>
</dbReference>
<dbReference type="PANTHER" id="PTHR30040:SF2">
    <property type="entry name" value="FAD:PROTEIN FMN TRANSFERASE"/>
    <property type="match status" value="1"/>
</dbReference>
<comment type="catalytic activity">
    <reaction evidence="10 11">
        <text>L-threonyl-[protein] + FAD = FMN-L-threonyl-[protein] + AMP + H(+)</text>
        <dbReference type="Rhea" id="RHEA:36847"/>
        <dbReference type="Rhea" id="RHEA-COMP:11060"/>
        <dbReference type="Rhea" id="RHEA-COMP:11061"/>
        <dbReference type="ChEBI" id="CHEBI:15378"/>
        <dbReference type="ChEBI" id="CHEBI:30013"/>
        <dbReference type="ChEBI" id="CHEBI:57692"/>
        <dbReference type="ChEBI" id="CHEBI:74257"/>
        <dbReference type="ChEBI" id="CHEBI:456215"/>
        <dbReference type="EC" id="2.7.1.180"/>
    </reaction>
</comment>
<keyword evidence="8 11" id="KW-0460">Magnesium</keyword>
<comment type="cofactor">
    <cofactor evidence="1">
        <name>Mg(2+)</name>
        <dbReference type="ChEBI" id="CHEBI:18420"/>
    </cofactor>
</comment>
<keyword evidence="5 11" id="KW-0808">Transferase</keyword>
<evidence type="ECO:0000256" key="10">
    <source>
        <dbReference type="ARBA" id="ARBA00048540"/>
    </source>
</evidence>
<evidence type="ECO:0000256" key="7">
    <source>
        <dbReference type="ARBA" id="ARBA00022827"/>
    </source>
</evidence>
<evidence type="ECO:0000256" key="4">
    <source>
        <dbReference type="ARBA" id="ARBA00022630"/>
    </source>
</evidence>
<evidence type="ECO:0000313" key="13">
    <source>
        <dbReference type="Proteomes" id="UP000615455"/>
    </source>
</evidence>
<evidence type="ECO:0000256" key="3">
    <source>
        <dbReference type="ARBA" id="ARBA00016337"/>
    </source>
</evidence>
<keyword evidence="7 11" id="KW-0274">FAD</keyword>
<organism evidence="12 13">
    <name type="scientific">Paenibacillus marchantiophytorum</name>
    <dbReference type="NCBI Taxonomy" id="1619310"/>
    <lineage>
        <taxon>Bacteria</taxon>
        <taxon>Bacillati</taxon>
        <taxon>Bacillota</taxon>
        <taxon>Bacilli</taxon>
        <taxon>Bacillales</taxon>
        <taxon>Paenibacillaceae</taxon>
        <taxon>Paenibacillus</taxon>
    </lineage>
</organism>
<dbReference type="InterPro" id="IPR024932">
    <property type="entry name" value="ApbE"/>
</dbReference>
<dbReference type="Proteomes" id="UP000615455">
    <property type="component" value="Unassembled WGS sequence"/>
</dbReference>
<dbReference type="InterPro" id="IPR003374">
    <property type="entry name" value="ApbE-like_sf"/>
</dbReference>
<comment type="caution">
    <text evidence="12">The sequence shown here is derived from an EMBL/GenBank/DDBJ whole genome shotgun (WGS) entry which is preliminary data.</text>
</comment>
<dbReference type="PIRSF" id="PIRSF006268">
    <property type="entry name" value="ApbE"/>
    <property type="match status" value="1"/>
</dbReference>
<dbReference type="EMBL" id="BMHE01000002">
    <property type="protein sequence ID" value="GGI44287.1"/>
    <property type="molecule type" value="Genomic_DNA"/>
</dbReference>
<comment type="similarity">
    <text evidence="11">Belongs to the ApbE family.</text>
</comment>
<keyword evidence="4 11" id="KW-0285">Flavoprotein</keyword>
<gene>
    <name evidence="12" type="ORF">GCM10008018_06350</name>
</gene>
<evidence type="ECO:0000256" key="11">
    <source>
        <dbReference type="PIRNR" id="PIRNR006268"/>
    </source>
</evidence>
<dbReference type="RefSeq" id="WP_189007481.1">
    <property type="nucleotide sequence ID" value="NZ_BMHE01000002.1"/>
</dbReference>
<evidence type="ECO:0000256" key="6">
    <source>
        <dbReference type="ARBA" id="ARBA00022723"/>
    </source>
</evidence>
<accession>A0ABQ2BP97</accession>